<dbReference type="AlphaFoldDB" id="A0A497XXA0"/>
<gene>
    <name evidence="2" type="ORF">BCF55_1695</name>
</gene>
<dbReference type="OrthoDB" id="34207at2"/>
<proteinExistence type="predicted"/>
<feature type="chain" id="PRO_5019754405" evidence="1">
    <location>
        <begin position="23"/>
        <end position="285"/>
    </location>
</feature>
<evidence type="ECO:0000256" key="1">
    <source>
        <dbReference type="SAM" id="SignalP"/>
    </source>
</evidence>
<sequence length="285" mass="31770">MRDGRLSLGVAAFLLAVGSLKAQNPAAQFPLEKVLLMTEFGHNFHYSISSVEVYVPDIRLDVNIGHRLGLTPEEIRRNCTGTFTGQPTDADRDGFPVHVVYTFKCNFRGYELSGRVSVRDNNDGNPYSGADFCTGIFTPAGCSREPLKYGGYDYYVLDIDSEYHFAKDEYLFKRYFWTVYGITCEAENLTFKPKRPTGLRWDRGVWNGKIVCSAIPSYKYVFVVENWQSGMCMNADTPAGGTIRINASCSQNPSERQNVVVNYTSCGHGKAVGNGCNGIDINTDF</sequence>
<feature type="signal peptide" evidence="1">
    <location>
        <begin position="1"/>
        <end position="22"/>
    </location>
</feature>
<dbReference type="Proteomes" id="UP000267841">
    <property type="component" value="Unassembled WGS sequence"/>
</dbReference>
<reference evidence="2 3" key="1">
    <citation type="submission" date="2018-10" db="EMBL/GenBank/DDBJ databases">
        <title>Genomic Encyclopedia of Archaeal and Bacterial Type Strains, Phase II (KMG-II): from individual species to whole genera.</title>
        <authorList>
            <person name="Goeker M."/>
        </authorList>
    </citation>
    <scope>NUCLEOTIDE SEQUENCE [LARGE SCALE GENOMIC DNA]</scope>
    <source>
        <strain evidence="2 3">DSM 16510</strain>
    </source>
</reference>
<dbReference type="RefSeq" id="WP_121012739.1">
    <property type="nucleotide sequence ID" value="NZ_RCCJ01000001.1"/>
</dbReference>
<accession>A0A497XXA0</accession>
<comment type="caution">
    <text evidence="2">The sequence shown here is derived from an EMBL/GenBank/DDBJ whole genome shotgun (WGS) entry which is preliminary data.</text>
</comment>
<dbReference type="EMBL" id="RCCJ01000001">
    <property type="protein sequence ID" value="RLJ71393.1"/>
    <property type="molecule type" value="Genomic_DNA"/>
</dbReference>
<protein>
    <submittedName>
        <fullName evidence="2">Uncharacterized protein</fullName>
    </submittedName>
</protein>
<organism evidence="2 3">
    <name type="scientific">Hydrogenivirga caldilitoris</name>
    <dbReference type="NCBI Taxonomy" id="246264"/>
    <lineage>
        <taxon>Bacteria</taxon>
        <taxon>Pseudomonadati</taxon>
        <taxon>Aquificota</taxon>
        <taxon>Aquificia</taxon>
        <taxon>Aquificales</taxon>
        <taxon>Aquificaceae</taxon>
        <taxon>Hydrogenivirga</taxon>
    </lineage>
</organism>
<evidence type="ECO:0000313" key="2">
    <source>
        <dbReference type="EMBL" id="RLJ71393.1"/>
    </source>
</evidence>
<evidence type="ECO:0000313" key="3">
    <source>
        <dbReference type="Proteomes" id="UP000267841"/>
    </source>
</evidence>
<name>A0A497XXA0_9AQUI</name>
<keyword evidence="1" id="KW-0732">Signal</keyword>
<keyword evidence="3" id="KW-1185">Reference proteome</keyword>